<dbReference type="GO" id="GO:0006450">
    <property type="term" value="P:regulation of translational fidelity"/>
    <property type="evidence" value="ECO:0007669"/>
    <property type="project" value="TreeGrafter"/>
</dbReference>
<evidence type="ECO:0000256" key="9">
    <source>
        <dbReference type="ARBA" id="ARBA00022741"/>
    </source>
</evidence>
<protein>
    <recommendedName>
        <fullName evidence="4 13">Threonylcarbamoyl-AMP synthase</fullName>
        <shortName evidence="13">TC-AMP synthase</shortName>
        <ecNumber evidence="3 13">2.7.7.87</ecNumber>
    </recommendedName>
    <alternativeName>
        <fullName evidence="11 13">L-threonylcarbamoyladenylate synthase</fullName>
    </alternativeName>
</protein>
<dbReference type="PATRIC" id="fig|1305731.5.peg.772"/>
<dbReference type="InterPro" id="IPR050156">
    <property type="entry name" value="TC-AMP_synthase_SUA5"/>
</dbReference>
<feature type="binding site" evidence="14">
    <location>
        <position position="150"/>
    </location>
    <ligand>
        <name>ATP</name>
        <dbReference type="ChEBI" id="CHEBI:30616"/>
    </ligand>
</feature>
<keyword evidence="9 13" id="KW-0547">Nucleotide-binding</keyword>
<evidence type="ECO:0000256" key="2">
    <source>
        <dbReference type="ARBA" id="ARBA00007663"/>
    </source>
</evidence>
<evidence type="ECO:0000256" key="11">
    <source>
        <dbReference type="ARBA" id="ARBA00029774"/>
    </source>
</evidence>
<dbReference type="GO" id="GO:0005524">
    <property type="term" value="F:ATP binding"/>
    <property type="evidence" value="ECO:0007669"/>
    <property type="project" value="UniProtKB-UniRule"/>
</dbReference>
<dbReference type="GO" id="GO:0061710">
    <property type="term" value="F:L-threonylcarbamoyladenylate synthase"/>
    <property type="evidence" value="ECO:0007669"/>
    <property type="project" value="UniProtKB-EC"/>
</dbReference>
<keyword evidence="5 13" id="KW-0963">Cytoplasm</keyword>
<dbReference type="FunFam" id="3.90.870.10:FF:000009">
    <property type="entry name" value="Threonylcarbamoyl-AMP synthase, putative"/>
    <property type="match status" value="1"/>
</dbReference>
<dbReference type="PANTHER" id="PTHR17490:SF16">
    <property type="entry name" value="THREONYLCARBAMOYL-AMP SYNTHASE"/>
    <property type="match status" value="1"/>
</dbReference>
<evidence type="ECO:0000256" key="14">
    <source>
        <dbReference type="PIRSR" id="PIRSR004930-1"/>
    </source>
</evidence>
<feature type="binding site" evidence="14">
    <location>
        <position position="140"/>
    </location>
    <ligand>
        <name>L-threonine</name>
        <dbReference type="ChEBI" id="CHEBI:57926"/>
    </ligand>
</feature>
<dbReference type="STRING" id="1305731.GCA_000934705_02162"/>
<dbReference type="Gene3D" id="3.90.870.10">
    <property type="entry name" value="DHBP synthase"/>
    <property type="match status" value="1"/>
</dbReference>
<dbReference type="InterPro" id="IPR017945">
    <property type="entry name" value="DHBP_synth_RibB-like_a/b_dom"/>
</dbReference>
<dbReference type="NCBIfam" id="TIGR00057">
    <property type="entry name" value="L-threonylcarbamoyladenylate synthase"/>
    <property type="match status" value="1"/>
</dbReference>
<evidence type="ECO:0000256" key="7">
    <source>
        <dbReference type="ARBA" id="ARBA00022694"/>
    </source>
</evidence>
<dbReference type="EMBL" id="LJZQ01000017">
    <property type="protein sequence ID" value="KPQ28255.1"/>
    <property type="molecule type" value="Genomic_DNA"/>
</dbReference>
<dbReference type="PROSITE" id="PS51163">
    <property type="entry name" value="YRDC"/>
    <property type="match status" value="1"/>
</dbReference>
<keyword evidence="8 13" id="KW-0548">Nucleotidyltransferase</keyword>
<keyword evidence="7 13" id="KW-0819">tRNA processing</keyword>
<dbReference type="Pfam" id="PF03481">
    <property type="entry name" value="Sua5_C"/>
    <property type="match status" value="1"/>
</dbReference>
<feature type="binding site" evidence="14">
    <location>
        <position position="229"/>
    </location>
    <ligand>
        <name>ATP</name>
        <dbReference type="ChEBI" id="CHEBI:30616"/>
    </ligand>
</feature>
<dbReference type="EC" id="2.7.7.87" evidence="3 13"/>
<dbReference type="Proteomes" id="UP000050416">
    <property type="component" value="Unassembled WGS sequence"/>
</dbReference>
<dbReference type="SUPFAM" id="SSF55821">
    <property type="entry name" value="YrdC/RibB"/>
    <property type="match status" value="1"/>
</dbReference>
<evidence type="ECO:0000259" key="15">
    <source>
        <dbReference type="PROSITE" id="PS51163"/>
    </source>
</evidence>
<dbReference type="InterPro" id="IPR010923">
    <property type="entry name" value="T(6)A37_SUA5"/>
</dbReference>
<sequence>MPATIKLDATKSAHIEKAADLLLAGHLVAVPTETVYGLAADASNEQAVRKVFEAKQRPVGHPLIVHVASVDRVRLWVDHIPETAMQLIKEFWPGPLTLLLPKKSGISDFITGGNPGVAVRMPAHPATLATMEKLGRDLVAPSANPYGRISPTTAEHVLAGLSGKIEAVLDGGDCSVGIESTIIDLTGDTPVIARPGQIAQRDIEACLGITLAPGRIASQAVPGSVKRHYQPVTPTVGVATDRFAGLLPDFTPAGEKLGVIWWQSPPGERASESIMLSADPNEYARMLYTAMHSMDKANVDRIVIELPPRESRWLAIHDRLKRACSEQFT</sequence>
<organism evidence="16 17">
    <name type="scientific">Marinobacter excellens HL-55</name>
    <dbReference type="NCBI Taxonomy" id="1305731"/>
    <lineage>
        <taxon>Bacteria</taxon>
        <taxon>Pseudomonadati</taxon>
        <taxon>Pseudomonadota</taxon>
        <taxon>Gammaproteobacteria</taxon>
        <taxon>Pseudomonadales</taxon>
        <taxon>Marinobacteraceae</taxon>
        <taxon>Marinobacter</taxon>
    </lineage>
</organism>
<feature type="binding site" evidence="14">
    <location>
        <position position="57"/>
    </location>
    <ligand>
        <name>ATP</name>
        <dbReference type="ChEBI" id="CHEBI:30616"/>
    </ligand>
</feature>
<gene>
    <name evidence="16" type="primary">yrdC</name>
    <name evidence="16" type="ORF">HLUCCX14_11540</name>
</gene>
<feature type="binding site" evidence="14">
    <location>
        <position position="194"/>
    </location>
    <ligand>
        <name>ATP</name>
        <dbReference type="ChEBI" id="CHEBI:30616"/>
    </ligand>
</feature>
<comment type="subcellular location">
    <subcellularLocation>
        <location evidence="1 13">Cytoplasm</location>
    </subcellularLocation>
</comment>
<proteinExistence type="inferred from homology"/>
<feature type="binding site" evidence="14">
    <location>
        <position position="120"/>
    </location>
    <ligand>
        <name>L-threonine</name>
        <dbReference type="ChEBI" id="CHEBI:57926"/>
    </ligand>
</feature>
<evidence type="ECO:0000256" key="1">
    <source>
        <dbReference type="ARBA" id="ARBA00004496"/>
    </source>
</evidence>
<dbReference type="AlphaFoldDB" id="A0A0P8B3T2"/>
<dbReference type="InterPro" id="IPR038385">
    <property type="entry name" value="Sua5/YwlC_C"/>
</dbReference>
<comment type="caution">
    <text evidence="16">The sequence shown here is derived from an EMBL/GenBank/DDBJ whole genome shotgun (WGS) entry which is preliminary data.</text>
</comment>
<dbReference type="Gene3D" id="3.40.50.11030">
    <property type="entry name" value="Threonylcarbamoyl-AMP synthase, C-terminal domain"/>
    <property type="match status" value="1"/>
</dbReference>
<dbReference type="PANTHER" id="PTHR17490">
    <property type="entry name" value="SUA5"/>
    <property type="match status" value="1"/>
</dbReference>
<evidence type="ECO:0000313" key="16">
    <source>
        <dbReference type="EMBL" id="KPQ28255.1"/>
    </source>
</evidence>
<accession>A0A0P8B3T2</accession>
<dbReference type="GO" id="GO:0008033">
    <property type="term" value="P:tRNA processing"/>
    <property type="evidence" value="ECO:0007669"/>
    <property type="project" value="UniProtKB-KW"/>
</dbReference>
<evidence type="ECO:0000256" key="8">
    <source>
        <dbReference type="ARBA" id="ARBA00022695"/>
    </source>
</evidence>
<comment type="similarity">
    <text evidence="2 13">Belongs to the SUA5 family.</text>
</comment>
<evidence type="ECO:0000313" key="17">
    <source>
        <dbReference type="Proteomes" id="UP000050416"/>
    </source>
</evidence>
<feature type="domain" description="YrdC-like" evidence="15">
    <location>
        <begin position="12"/>
        <end position="198"/>
    </location>
</feature>
<evidence type="ECO:0000256" key="10">
    <source>
        <dbReference type="ARBA" id="ARBA00022840"/>
    </source>
</evidence>
<dbReference type="InterPro" id="IPR005145">
    <property type="entry name" value="Sua5_C"/>
</dbReference>
<feature type="binding site" evidence="14">
    <location>
        <position position="34"/>
    </location>
    <ligand>
        <name>L-threonine</name>
        <dbReference type="ChEBI" id="CHEBI:57926"/>
    </ligand>
</feature>
<comment type="catalytic activity">
    <reaction evidence="12 13">
        <text>L-threonine + hydrogencarbonate + ATP = L-threonylcarbamoyladenylate + diphosphate + H2O</text>
        <dbReference type="Rhea" id="RHEA:36407"/>
        <dbReference type="ChEBI" id="CHEBI:15377"/>
        <dbReference type="ChEBI" id="CHEBI:17544"/>
        <dbReference type="ChEBI" id="CHEBI:30616"/>
        <dbReference type="ChEBI" id="CHEBI:33019"/>
        <dbReference type="ChEBI" id="CHEBI:57926"/>
        <dbReference type="ChEBI" id="CHEBI:73682"/>
        <dbReference type="EC" id="2.7.7.87"/>
    </reaction>
</comment>
<keyword evidence="10 13" id="KW-0067">ATP-binding</keyword>
<dbReference type="GO" id="GO:0005737">
    <property type="term" value="C:cytoplasm"/>
    <property type="evidence" value="ECO:0007669"/>
    <property type="project" value="UniProtKB-SubCell"/>
</dbReference>
<evidence type="ECO:0000256" key="12">
    <source>
        <dbReference type="ARBA" id="ARBA00048366"/>
    </source>
</evidence>
<evidence type="ECO:0000256" key="13">
    <source>
        <dbReference type="PIRNR" id="PIRNR004930"/>
    </source>
</evidence>
<evidence type="ECO:0000256" key="5">
    <source>
        <dbReference type="ARBA" id="ARBA00022490"/>
    </source>
</evidence>
<evidence type="ECO:0000256" key="3">
    <source>
        <dbReference type="ARBA" id="ARBA00012584"/>
    </source>
</evidence>
<evidence type="ECO:0000256" key="6">
    <source>
        <dbReference type="ARBA" id="ARBA00022679"/>
    </source>
</evidence>
<feature type="binding site" evidence="14">
    <location>
        <position position="180"/>
    </location>
    <ligand>
        <name>L-threonine</name>
        <dbReference type="ChEBI" id="CHEBI:57926"/>
    </ligand>
</feature>
<dbReference type="PIRSF" id="PIRSF004930">
    <property type="entry name" value="Tln_factor_SUA5"/>
    <property type="match status" value="1"/>
</dbReference>
<feature type="binding site" evidence="14">
    <location>
        <position position="142"/>
    </location>
    <ligand>
        <name>L-threonine</name>
        <dbReference type="ChEBI" id="CHEBI:57926"/>
    </ligand>
</feature>
<comment type="function">
    <text evidence="13">Required for the formation of a threonylcarbamoyl group on adenosine at position 37 (t(6)A37) in tRNAs that read codons beginning with adenine.</text>
</comment>
<dbReference type="GO" id="GO:0003725">
    <property type="term" value="F:double-stranded RNA binding"/>
    <property type="evidence" value="ECO:0007669"/>
    <property type="project" value="UniProtKB-UniRule"/>
</dbReference>
<name>A0A0P8B3T2_9GAMM</name>
<feature type="binding site" evidence="14">
    <location>
        <position position="66"/>
    </location>
    <ligand>
        <name>L-threonine</name>
        <dbReference type="ChEBI" id="CHEBI:57926"/>
    </ligand>
</feature>
<evidence type="ECO:0000256" key="4">
    <source>
        <dbReference type="ARBA" id="ARBA00015492"/>
    </source>
</evidence>
<dbReference type="OrthoDB" id="9814580at2"/>
<keyword evidence="6 13" id="KW-0808">Transferase</keyword>
<dbReference type="InterPro" id="IPR006070">
    <property type="entry name" value="Sua5-like_dom"/>
</dbReference>
<dbReference type="Pfam" id="PF01300">
    <property type="entry name" value="Sua5_yciO_yrdC"/>
    <property type="match status" value="1"/>
</dbReference>
<dbReference type="GO" id="GO:0000049">
    <property type="term" value="F:tRNA binding"/>
    <property type="evidence" value="ECO:0007669"/>
    <property type="project" value="TreeGrafter"/>
</dbReference>
<reference evidence="16 17" key="1">
    <citation type="submission" date="2015-09" db="EMBL/GenBank/DDBJ databases">
        <title>Identification and resolution of microdiversity through metagenomic sequencing of parallel consortia.</title>
        <authorList>
            <person name="Nelson W.C."/>
            <person name="Romine M.F."/>
            <person name="Lindemann S.R."/>
        </authorList>
    </citation>
    <scope>NUCLEOTIDE SEQUENCE [LARGE SCALE GENOMIC DNA]</scope>
    <source>
        <strain evidence="16">HL-55</strain>
    </source>
</reference>